<dbReference type="EMBL" id="CM023478">
    <property type="protein sequence ID" value="KAH7932806.1"/>
    <property type="molecule type" value="Genomic_DNA"/>
</dbReference>
<keyword evidence="2" id="KW-1185">Reference proteome</keyword>
<dbReference type="Proteomes" id="UP000821865">
    <property type="component" value="Chromosome 9"/>
</dbReference>
<gene>
    <name evidence="1" type="ORF">HPB49_003244</name>
</gene>
<comment type="caution">
    <text evidence="1">The sequence shown here is derived from an EMBL/GenBank/DDBJ whole genome shotgun (WGS) entry which is preliminary data.</text>
</comment>
<reference evidence="1" key="1">
    <citation type="submission" date="2020-05" db="EMBL/GenBank/DDBJ databases">
        <title>Large-scale comparative analyses of tick genomes elucidate their genetic diversity and vector capacities.</title>
        <authorList>
            <person name="Jia N."/>
            <person name="Wang J."/>
            <person name="Shi W."/>
            <person name="Du L."/>
            <person name="Sun Y."/>
            <person name="Zhan W."/>
            <person name="Jiang J."/>
            <person name="Wang Q."/>
            <person name="Zhang B."/>
            <person name="Ji P."/>
            <person name="Sakyi L.B."/>
            <person name="Cui X."/>
            <person name="Yuan T."/>
            <person name="Jiang B."/>
            <person name="Yang W."/>
            <person name="Lam T.T.-Y."/>
            <person name="Chang Q."/>
            <person name="Ding S."/>
            <person name="Wang X."/>
            <person name="Zhu J."/>
            <person name="Ruan X."/>
            <person name="Zhao L."/>
            <person name="Wei J."/>
            <person name="Que T."/>
            <person name="Du C."/>
            <person name="Cheng J."/>
            <person name="Dai P."/>
            <person name="Han X."/>
            <person name="Huang E."/>
            <person name="Gao Y."/>
            <person name="Liu J."/>
            <person name="Shao H."/>
            <person name="Ye R."/>
            <person name="Li L."/>
            <person name="Wei W."/>
            <person name="Wang X."/>
            <person name="Wang C."/>
            <person name="Yang T."/>
            <person name="Huo Q."/>
            <person name="Li W."/>
            <person name="Guo W."/>
            <person name="Chen H."/>
            <person name="Zhou L."/>
            <person name="Ni X."/>
            <person name="Tian J."/>
            <person name="Zhou Y."/>
            <person name="Sheng Y."/>
            <person name="Liu T."/>
            <person name="Pan Y."/>
            <person name="Xia L."/>
            <person name="Li J."/>
            <person name="Zhao F."/>
            <person name="Cao W."/>
        </authorList>
    </citation>
    <scope>NUCLEOTIDE SEQUENCE</scope>
    <source>
        <strain evidence="1">Dsil-2018</strain>
    </source>
</reference>
<accession>A0ACB8C121</accession>
<proteinExistence type="predicted"/>
<protein>
    <submittedName>
        <fullName evidence="1">Uncharacterized protein</fullName>
    </submittedName>
</protein>
<sequence length="387" mass="44354">MKQLFPRSCCKKRIVVIATTALLGIMFTVPIRQVKFITASPLLNPAVEQEGHHITPPTTERSKAEDPKGCQHRLASLDWPKAGKKWHTGGWAISQLCTQPLDTLFFVHSAPNNWKRRADLRATLFEDAASAAFNWTGVFFIGEDDDPKVNLWTRLEAEIFGDIVMLGYNDTFLTLTYKFVGGMQWVTEHCPNVSTIVKIDDDVGVHPFQLRRYLDEKLPQKSSSIHCNVVEGNPVHRDPHHRYCIPEDEVAQDTYPLMCSGCCIIITIDTMRKLLRASRIAKAYAIDDAYVSGHLALIANVEHVMINSKVGFDVQHNITYMLEENVIFTHDESSMNRRLQWGLMLWINIMQAPRRYILQLSYRLGDKLYRRDFWGTRHALQKGLYLP</sequence>
<evidence type="ECO:0000313" key="1">
    <source>
        <dbReference type="EMBL" id="KAH7932806.1"/>
    </source>
</evidence>
<name>A0ACB8C121_DERSI</name>
<organism evidence="1 2">
    <name type="scientific">Dermacentor silvarum</name>
    <name type="common">Tick</name>
    <dbReference type="NCBI Taxonomy" id="543639"/>
    <lineage>
        <taxon>Eukaryota</taxon>
        <taxon>Metazoa</taxon>
        <taxon>Ecdysozoa</taxon>
        <taxon>Arthropoda</taxon>
        <taxon>Chelicerata</taxon>
        <taxon>Arachnida</taxon>
        <taxon>Acari</taxon>
        <taxon>Parasitiformes</taxon>
        <taxon>Ixodida</taxon>
        <taxon>Ixodoidea</taxon>
        <taxon>Ixodidae</taxon>
        <taxon>Rhipicephalinae</taxon>
        <taxon>Dermacentor</taxon>
    </lineage>
</organism>
<evidence type="ECO:0000313" key="2">
    <source>
        <dbReference type="Proteomes" id="UP000821865"/>
    </source>
</evidence>